<keyword evidence="2" id="KW-1185">Reference proteome</keyword>
<protein>
    <submittedName>
        <fullName evidence="1">Cof-like hydrolase</fullName>
    </submittedName>
</protein>
<dbReference type="InterPro" id="IPR036412">
    <property type="entry name" value="HAD-like_sf"/>
</dbReference>
<dbReference type="GO" id="GO:0005829">
    <property type="term" value="C:cytosol"/>
    <property type="evidence" value="ECO:0007669"/>
    <property type="project" value="TreeGrafter"/>
</dbReference>
<reference evidence="1 2" key="1">
    <citation type="submission" date="2010-08" db="EMBL/GenBank/DDBJ databases">
        <title>Complete sequence of Clostridium cellulovorans 743B.</title>
        <authorList>
            <consortium name="US DOE Joint Genome Institute"/>
            <person name="Lucas S."/>
            <person name="Copeland A."/>
            <person name="Lapidus A."/>
            <person name="Cheng J.-F."/>
            <person name="Bruce D."/>
            <person name="Goodwin L."/>
            <person name="Pitluck S."/>
            <person name="Chertkov O."/>
            <person name="Detter J.C."/>
            <person name="Han C."/>
            <person name="Tapia R."/>
            <person name="Land M."/>
            <person name="Hauser L."/>
            <person name="Chang Y.-J."/>
            <person name="Jeffries C."/>
            <person name="Kyrpides N."/>
            <person name="Ivanova N."/>
            <person name="Mikhailova N."/>
            <person name="Hemme C.L."/>
            <person name="Woyke T."/>
        </authorList>
    </citation>
    <scope>NUCLEOTIDE SEQUENCE [LARGE SCALE GENOMIC DNA]</scope>
    <source>
        <strain evidence="2">ATCC 35296 / DSM 3052 / OCM 3 / 743B</strain>
    </source>
</reference>
<gene>
    <name evidence="1" type="ordered locus">Clocel_0708</name>
</gene>
<dbReference type="EMBL" id="CP002160">
    <property type="protein sequence ID" value="ADL50479.1"/>
    <property type="molecule type" value="Genomic_DNA"/>
</dbReference>
<name>D9SRW2_CLOC7</name>
<dbReference type="RefSeq" id="WP_010074739.1">
    <property type="nucleotide sequence ID" value="NC_014393.1"/>
</dbReference>
<dbReference type="AlphaFoldDB" id="D9SRW2"/>
<accession>D9SRW2</accession>
<dbReference type="PANTHER" id="PTHR10000">
    <property type="entry name" value="PHOSPHOSERINE PHOSPHATASE"/>
    <property type="match status" value="1"/>
</dbReference>
<dbReference type="HOGENOM" id="CLU_044146_1_3_9"/>
<dbReference type="CDD" id="cd07516">
    <property type="entry name" value="HAD_Pase"/>
    <property type="match status" value="1"/>
</dbReference>
<dbReference type="SFLD" id="SFLDG01140">
    <property type="entry name" value="C2.B:_Phosphomannomutase_and_P"/>
    <property type="match status" value="1"/>
</dbReference>
<evidence type="ECO:0000313" key="1">
    <source>
        <dbReference type="EMBL" id="ADL50479.1"/>
    </source>
</evidence>
<dbReference type="PROSITE" id="PS01228">
    <property type="entry name" value="COF_1"/>
    <property type="match status" value="1"/>
</dbReference>
<dbReference type="KEGG" id="ccb:Clocel_0708"/>
<dbReference type="OrthoDB" id="9781413at2"/>
<dbReference type="NCBIfam" id="TIGR01484">
    <property type="entry name" value="HAD-SF-IIB"/>
    <property type="match status" value="1"/>
</dbReference>
<dbReference type="InterPro" id="IPR023214">
    <property type="entry name" value="HAD_sf"/>
</dbReference>
<dbReference type="InterPro" id="IPR006379">
    <property type="entry name" value="HAD-SF_hydro_IIB"/>
</dbReference>
<dbReference type="eggNOG" id="COG0561">
    <property type="taxonomic scope" value="Bacteria"/>
</dbReference>
<dbReference type="Gene3D" id="3.40.50.1000">
    <property type="entry name" value="HAD superfamily/HAD-like"/>
    <property type="match status" value="1"/>
</dbReference>
<dbReference type="NCBIfam" id="TIGR00099">
    <property type="entry name" value="Cof-subfamily"/>
    <property type="match status" value="1"/>
</dbReference>
<dbReference type="SUPFAM" id="SSF56784">
    <property type="entry name" value="HAD-like"/>
    <property type="match status" value="1"/>
</dbReference>
<keyword evidence="1" id="KW-0378">Hydrolase</keyword>
<proteinExistence type="predicted"/>
<dbReference type="SFLD" id="SFLDS00003">
    <property type="entry name" value="Haloacid_Dehalogenase"/>
    <property type="match status" value="1"/>
</dbReference>
<sequence length="277" mass="30783">MAIKLVCIDMDGTLLSNHHEVHPKNLEAIKKATDLGVKIAIATGRIFASAKIYCELLGIKTPIISANGGYIRYGDTVMAEHNMGYENCKKIVEVLEKFKSVYYLYTADSMITNANIPETHPYRSMNDQLSDKDKLKFYHYDDISDAVENHGDKIIKCIVMEEDFEEIQKIRQDINKIQGLEVVSSYTNNIEMMAAGVTKGKGAEALAKYYGFSRDEVMCIGDSENDLSMVTYAGFGVAMGNGNEAVKKAAKYITDTNVEGGVGKAIEKFVIEPMIRK</sequence>
<organism evidence="1 2">
    <name type="scientific">Clostridium cellulovorans (strain ATCC 35296 / DSM 3052 / OCM 3 / 743B)</name>
    <dbReference type="NCBI Taxonomy" id="573061"/>
    <lineage>
        <taxon>Bacteria</taxon>
        <taxon>Bacillati</taxon>
        <taxon>Bacillota</taxon>
        <taxon>Clostridia</taxon>
        <taxon>Eubacteriales</taxon>
        <taxon>Clostridiaceae</taxon>
        <taxon>Clostridium</taxon>
    </lineage>
</organism>
<dbReference type="Proteomes" id="UP000002730">
    <property type="component" value="Chromosome"/>
</dbReference>
<dbReference type="STRING" id="573061.Clocel_0708"/>
<dbReference type="InterPro" id="IPR000150">
    <property type="entry name" value="Cof"/>
</dbReference>
<dbReference type="Pfam" id="PF08282">
    <property type="entry name" value="Hydrolase_3"/>
    <property type="match status" value="1"/>
</dbReference>
<dbReference type="PANTHER" id="PTHR10000:SF8">
    <property type="entry name" value="HAD SUPERFAMILY HYDROLASE-LIKE, TYPE 3"/>
    <property type="match status" value="1"/>
</dbReference>
<dbReference type="Gene3D" id="3.30.1240.10">
    <property type="match status" value="1"/>
</dbReference>
<dbReference type="GO" id="GO:0000287">
    <property type="term" value="F:magnesium ion binding"/>
    <property type="evidence" value="ECO:0007669"/>
    <property type="project" value="TreeGrafter"/>
</dbReference>
<evidence type="ECO:0000313" key="2">
    <source>
        <dbReference type="Proteomes" id="UP000002730"/>
    </source>
</evidence>
<dbReference type="GO" id="GO:0016791">
    <property type="term" value="F:phosphatase activity"/>
    <property type="evidence" value="ECO:0007669"/>
    <property type="project" value="TreeGrafter"/>
</dbReference>
<dbReference type="SFLD" id="SFLDG01144">
    <property type="entry name" value="C2.B.4:_PGP_Like"/>
    <property type="match status" value="1"/>
</dbReference>